<evidence type="ECO:0000256" key="1">
    <source>
        <dbReference type="SAM" id="MobiDB-lite"/>
    </source>
</evidence>
<feature type="compositionally biased region" description="Low complexity" evidence="1">
    <location>
        <begin position="131"/>
        <end position="154"/>
    </location>
</feature>
<accession>A0A9P4V0C9</accession>
<sequence length="172" mass="18551">MAAKQEVFNSYSKALPLKSSISPMLTSMNQMDLSERPDRGVGNLPRKTPYDRPGDRNHSIPPKLDAATDTVALSGTANTKTSQETSQTISLADPAIRDAVERFKNRIMGAVLDDILNSCQDQESSSKSRDTSSQSSSSSSSSQSKQRQARNQSSGKRQRNSSVKPKGDGSGN</sequence>
<gene>
    <name evidence="2" type="ORF">EJ04DRAFT_526389</name>
</gene>
<name>A0A9P4V0C9_9PLEO</name>
<feature type="region of interest" description="Disordered" evidence="1">
    <location>
        <begin position="33"/>
        <end position="89"/>
    </location>
</feature>
<keyword evidence="3" id="KW-1185">Reference proteome</keyword>
<organism evidence="2 3">
    <name type="scientific">Polyplosphaeria fusca</name>
    <dbReference type="NCBI Taxonomy" id="682080"/>
    <lineage>
        <taxon>Eukaryota</taxon>
        <taxon>Fungi</taxon>
        <taxon>Dikarya</taxon>
        <taxon>Ascomycota</taxon>
        <taxon>Pezizomycotina</taxon>
        <taxon>Dothideomycetes</taxon>
        <taxon>Pleosporomycetidae</taxon>
        <taxon>Pleosporales</taxon>
        <taxon>Tetraplosphaeriaceae</taxon>
        <taxon>Polyplosphaeria</taxon>
    </lineage>
</organism>
<feature type="compositionally biased region" description="Polar residues" evidence="1">
    <location>
        <begin position="71"/>
        <end position="89"/>
    </location>
</feature>
<reference evidence="2" key="1">
    <citation type="journal article" date="2020" name="Stud. Mycol.">
        <title>101 Dothideomycetes genomes: a test case for predicting lifestyles and emergence of pathogens.</title>
        <authorList>
            <person name="Haridas S."/>
            <person name="Albert R."/>
            <person name="Binder M."/>
            <person name="Bloem J."/>
            <person name="Labutti K."/>
            <person name="Salamov A."/>
            <person name="Andreopoulos B."/>
            <person name="Baker S."/>
            <person name="Barry K."/>
            <person name="Bills G."/>
            <person name="Bluhm B."/>
            <person name="Cannon C."/>
            <person name="Castanera R."/>
            <person name="Culley D."/>
            <person name="Daum C."/>
            <person name="Ezra D."/>
            <person name="Gonzalez J."/>
            <person name="Henrissat B."/>
            <person name="Kuo A."/>
            <person name="Liang C."/>
            <person name="Lipzen A."/>
            <person name="Lutzoni F."/>
            <person name="Magnuson J."/>
            <person name="Mondo S."/>
            <person name="Nolan M."/>
            <person name="Ohm R."/>
            <person name="Pangilinan J."/>
            <person name="Park H.-J."/>
            <person name="Ramirez L."/>
            <person name="Alfaro M."/>
            <person name="Sun H."/>
            <person name="Tritt A."/>
            <person name="Yoshinaga Y."/>
            <person name="Zwiers L.-H."/>
            <person name="Turgeon B."/>
            <person name="Goodwin S."/>
            <person name="Spatafora J."/>
            <person name="Crous P."/>
            <person name="Grigoriev I."/>
        </authorList>
    </citation>
    <scope>NUCLEOTIDE SEQUENCE</scope>
    <source>
        <strain evidence="2">CBS 125425</strain>
    </source>
</reference>
<feature type="region of interest" description="Disordered" evidence="1">
    <location>
        <begin position="119"/>
        <end position="172"/>
    </location>
</feature>
<dbReference type="EMBL" id="ML996202">
    <property type="protein sequence ID" value="KAF2731115.1"/>
    <property type="molecule type" value="Genomic_DNA"/>
</dbReference>
<dbReference type="Proteomes" id="UP000799444">
    <property type="component" value="Unassembled WGS sequence"/>
</dbReference>
<feature type="compositionally biased region" description="Basic and acidic residues" evidence="1">
    <location>
        <begin position="48"/>
        <end position="58"/>
    </location>
</feature>
<proteinExistence type="predicted"/>
<dbReference type="AlphaFoldDB" id="A0A9P4V0C9"/>
<protein>
    <submittedName>
        <fullName evidence="2">Uncharacterized protein</fullName>
    </submittedName>
</protein>
<comment type="caution">
    <text evidence="2">The sequence shown here is derived from an EMBL/GenBank/DDBJ whole genome shotgun (WGS) entry which is preliminary data.</text>
</comment>
<evidence type="ECO:0000313" key="3">
    <source>
        <dbReference type="Proteomes" id="UP000799444"/>
    </source>
</evidence>
<evidence type="ECO:0000313" key="2">
    <source>
        <dbReference type="EMBL" id="KAF2731115.1"/>
    </source>
</evidence>